<dbReference type="GO" id="GO:0098797">
    <property type="term" value="C:plasma membrane protein complex"/>
    <property type="evidence" value="ECO:0007669"/>
    <property type="project" value="TreeGrafter"/>
</dbReference>
<dbReference type="Proteomes" id="UP000601736">
    <property type="component" value="Unassembled WGS sequence"/>
</dbReference>
<name>A0A1I4RIN0_9PROT</name>
<dbReference type="PANTHER" id="PTHR33446">
    <property type="entry name" value="PROTEIN TONB-RELATED"/>
    <property type="match status" value="1"/>
</dbReference>
<dbReference type="SUPFAM" id="SSF74653">
    <property type="entry name" value="TolA/TonB C-terminal domain"/>
    <property type="match status" value="1"/>
</dbReference>
<keyword evidence="3 10" id="KW-0813">Transport</keyword>
<keyword evidence="6 10" id="KW-0812">Transmembrane</keyword>
<keyword evidence="14" id="KW-1185">Reference proteome</keyword>
<evidence type="ECO:0000256" key="7">
    <source>
        <dbReference type="ARBA" id="ARBA00022927"/>
    </source>
</evidence>
<keyword evidence="7 10" id="KW-0653">Protein transport</keyword>
<comment type="similarity">
    <text evidence="2 10">Belongs to the TonB family.</text>
</comment>
<feature type="domain" description="TonB C-terminal" evidence="11">
    <location>
        <begin position="119"/>
        <end position="209"/>
    </location>
</feature>
<keyword evidence="9 10" id="KW-0472">Membrane</keyword>
<dbReference type="GO" id="GO:0030288">
    <property type="term" value="C:outer membrane-bounded periplasmic space"/>
    <property type="evidence" value="ECO:0007669"/>
    <property type="project" value="InterPro"/>
</dbReference>
<evidence type="ECO:0000256" key="4">
    <source>
        <dbReference type="ARBA" id="ARBA00022475"/>
    </source>
</evidence>
<evidence type="ECO:0000313" key="13">
    <source>
        <dbReference type="EMBL" id="SFM52085.1"/>
    </source>
</evidence>
<accession>A0A1I4RIN0</accession>
<dbReference type="PRINTS" id="PR01374">
    <property type="entry name" value="TONBPROTEIN"/>
</dbReference>
<dbReference type="GO" id="GO:0031992">
    <property type="term" value="F:energy transducer activity"/>
    <property type="evidence" value="ECO:0007669"/>
    <property type="project" value="InterPro"/>
</dbReference>
<dbReference type="NCBIfam" id="TIGR01352">
    <property type="entry name" value="tonB_Cterm"/>
    <property type="match status" value="1"/>
</dbReference>
<keyword evidence="5 10" id="KW-0997">Cell inner membrane</keyword>
<comment type="subcellular location">
    <subcellularLocation>
        <location evidence="1 10">Cell inner membrane</location>
        <topology evidence="1 10">Single-pass membrane protein</topology>
        <orientation evidence="1 10">Periplasmic side</orientation>
    </subcellularLocation>
</comment>
<keyword evidence="4 10" id="KW-1003">Cell membrane</keyword>
<dbReference type="InterPro" id="IPR037682">
    <property type="entry name" value="TonB_C"/>
</dbReference>
<evidence type="ECO:0000256" key="9">
    <source>
        <dbReference type="ARBA" id="ARBA00023136"/>
    </source>
</evidence>
<keyword evidence="8 10" id="KW-1133">Transmembrane helix</keyword>
<dbReference type="PANTHER" id="PTHR33446:SF2">
    <property type="entry name" value="PROTEIN TONB"/>
    <property type="match status" value="1"/>
</dbReference>
<organism evidence="13 14">
    <name type="scientific">Nitrosomonas nitrosa</name>
    <dbReference type="NCBI Taxonomy" id="52442"/>
    <lineage>
        <taxon>Bacteria</taxon>
        <taxon>Pseudomonadati</taxon>
        <taxon>Pseudomonadota</taxon>
        <taxon>Betaproteobacteria</taxon>
        <taxon>Nitrosomonadales</taxon>
        <taxon>Nitrosomonadaceae</taxon>
        <taxon>Nitrosomonas</taxon>
    </lineage>
</organism>
<evidence type="ECO:0000256" key="1">
    <source>
        <dbReference type="ARBA" id="ARBA00004383"/>
    </source>
</evidence>
<dbReference type="Pfam" id="PF03544">
    <property type="entry name" value="TonB_C"/>
    <property type="match status" value="1"/>
</dbReference>
<dbReference type="RefSeq" id="WP_090669895.1">
    <property type="nucleotide sequence ID" value="NZ_CAJNAP010000009.1"/>
</dbReference>
<dbReference type="InterPro" id="IPR051045">
    <property type="entry name" value="TonB-dependent_transducer"/>
</dbReference>
<dbReference type="InterPro" id="IPR003538">
    <property type="entry name" value="TonB"/>
</dbReference>
<dbReference type="EMBL" id="CAJNAP010000009">
    <property type="protein sequence ID" value="CAE6498703.1"/>
    <property type="molecule type" value="Genomic_DNA"/>
</dbReference>
<evidence type="ECO:0000313" key="14">
    <source>
        <dbReference type="Proteomes" id="UP000199561"/>
    </source>
</evidence>
<dbReference type="Gene3D" id="3.30.1150.10">
    <property type="match status" value="1"/>
</dbReference>
<evidence type="ECO:0000256" key="3">
    <source>
        <dbReference type="ARBA" id="ARBA00022448"/>
    </source>
</evidence>
<keyword evidence="10" id="KW-0735">Signal-anchor</keyword>
<dbReference type="OrthoDB" id="9792439at2"/>
<comment type="function">
    <text evidence="10">Interacts with outer membrane receptor proteins that carry out high-affinity binding and energy dependent uptake into the periplasmic space of specific substrates. It could act to transduce energy from the cytoplasmic membrane to specific energy-requiring processes in the outer membrane, resulting in the release into the periplasm of ligands bound by these outer membrane proteins.</text>
</comment>
<gene>
    <name evidence="12" type="ORF">NMYAN_170004</name>
    <name evidence="13" type="ORF">SAMN05421880_11945</name>
</gene>
<protein>
    <recommendedName>
        <fullName evidence="10">Protein TonB</fullName>
    </recommendedName>
</protein>
<dbReference type="GO" id="GO:0055085">
    <property type="term" value="P:transmembrane transport"/>
    <property type="evidence" value="ECO:0007669"/>
    <property type="project" value="InterPro"/>
</dbReference>
<evidence type="ECO:0000256" key="2">
    <source>
        <dbReference type="ARBA" id="ARBA00006555"/>
    </source>
</evidence>
<dbReference type="AlphaFoldDB" id="A0A1I4RIN0"/>
<evidence type="ECO:0000256" key="10">
    <source>
        <dbReference type="RuleBase" id="RU362123"/>
    </source>
</evidence>
<dbReference type="GO" id="GO:0015031">
    <property type="term" value="P:protein transport"/>
    <property type="evidence" value="ECO:0007669"/>
    <property type="project" value="UniProtKB-UniRule"/>
</dbReference>
<evidence type="ECO:0000256" key="8">
    <source>
        <dbReference type="ARBA" id="ARBA00022989"/>
    </source>
</evidence>
<dbReference type="PROSITE" id="PS52015">
    <property type="entry name" value="TONB_CTD"/>
    <property type="match status" value="1"/>
</dbReference>
<feature type="transmembrane region" description="Helical" evidence="10">
    <location>
        <begin position="7"/>
        <end position="27"/>
    </location>
</feature>
<evidence type="ECO:0000313" key="12">
    <source>
        <dbReference type="EMBL" id="CAE6498703.1"/>
    </source>
</evidence>
<sequence>MKASKHVVALSSMLMGPVLVFGLVILMNKFAGQVDKAPVQEMTEISMVKQPPPEPKKIVKKIEPKKQPARTDAPPPFKGLSSSLSGIDLGLFGIDDGGMSGVDESLLGKTGNAVMTEDLVDVPPKPKSRSAFRYPPAAKKKGIKGYVVLSVLVDTDGSVKQIQVLESSPSGVFDDAALQGVRSWQFEPAKYKGDSVRVWAKQKIRFDLS</sequence>
<evidence type="ECO:0000256" key="6">
    <source>
        <dbReference type="ARBA" id="ARBA00022692"/>
    </source>
</evidence>
<dbReference type="EMBL" id="FOUF01000019">
    <property type="protein sequence ID" value="SFM52085.1"/>
    <property type="molecule type" value="Genomic_DNA"/>
</dbReference>
<dbReference type="InterPro" id="IPR006260">
    <property type="entry name" value="TonB/TolA_C"/>
</dbReference>
<evidence type="ECO:0000259" key="11">
    <source>
        <dbReference type="PROSITE" id="PS52015"/>
    </source>
</evidence>
<dbReference type="STRING" id="52442.SAMN05421880_11945"/>
<reference evidence="12" key="2">
    <citation type="submission" date="2021-02" db="EMBL/GenBank/DDBJ databases">
        <authorList>
            <person name="Han P."/>
        </authorList>
    </citation>
    <scope>NUCLEOTIDE SEQUENCE</scope>
    <source>
        <strain evidence="12">Nitrosomonas nitrosa 18-3D</strain>
    </source>
</reference>
<reference evidence="13 14" key="1">
    <citation type="submission" date="2016-10" db="EMBL/GenBank/DDBJ databases">
        <authorList>
            <person name="de Groot N.N."/>
        </authorList>
    </citation>
    <scope>NUCLEOTIDE SEQUENCE [LARGE SCALE GENOMIC DNA]</scope>
    <source>
        <strain evidence="13 14">Nm146</strain>
    </source>
</reference>
<evidence type="ECO:0000256" key="5">
    <source>
        <dbReference type="ARBA" id="ARBA00022519"/>
    </source>
</evidence>
<dbReference type="Proteomes" id="UP000199561">
    <property type="component" value="Unassembled WGS sequence"/>
</dbReference>
<dbReference type="GO" id="GO:0015891">
    <property type="term" value="P:siderophore transport"/>
    <property type="evidence" value="ECO:0007669"/>
    <property type="project" value="InterPro"/>
</dbReference>
<proteinExistence type="inferred from homology"/>